<reference evidence="1 2" key="1">
    <citation type="submission" date="2015-11" db="EMBL/GenBank/DDBJ databases">
        <title>Genomic analysis of 38 Legionella species identifies large and diverse effector repertoires.</title>
        <authorList>
            <person name="Burstein D."/>
            <person name="Amaro F."/>
            <person name="Zusman T."/>
            <person name="Lifshitz Z."/>
            <person name="Cohen O."/>
            <person name="Gilbert J.A."/>
            <person name="Pupko T."/>
            <person name="Shuman H.A."/>
            <person name="Segal G."/>
        </authorList>
    </citation>
    <scope>NUCLEOTIDE SEQUENCE [LARGE SCALE GENOMIC DNA]</scope>
    <source>
        <strain evidence="1 2">SE-32A-C8</strain>
    </source>
</reference>
<name>A0A0W0TS58_LEGER</name>
<comment type="caution">
    <text evidence="1">The sequence shown here is derived from an EMBL/GenBank/DDBJ whole genome shotgun (WGS) entry which is preliminary data.</text>
</comment>
<dbReference type="Proteomes" id="UP000054773">
    <property type="component" value="Unassembled WGS sequence"/>
</dbReference>
<keyword evidence="2" id="KW-1185">Reference proteome</keyword>
<evidence type="ECO:0000313" key="2">
    <source>
        <dbReference type="Proteomes" id="UP000054773"/>
    </source>
</evidence>
<evidence type="ECO:0000313" key="1">
    <source>
        <dbReference type="EMBL" id="KTC98431.1"/>
    </source>
</evidence>
<dbReference type="NCBIfam" id="NF033652">
    <property type="entry name" value="LbtU_sider_porin"/>
    <property type="match status" value="1"/>
</dbReference>
<protein>
    <submittedName>
        <fullName evidence="1">Coiled-coil protein</fullName>
    </submittedName>
</protein>
<proteinExistence type="predicted"/>
<sequence>MLKKIALGGLLTLSAGLASGLPHPFENERFSYQGHVFFNVSDSALAGERYLLNQQLSNVKLESDLALWEQSGVKGLLIYNTLPTPVTPQLYFEQLYVGLHEPSMASFYFEAGRKWLPFGRYKNDLIYKPLTKAMGQTNEDALVMTYDNRFYGSVSLYAPHSHIRSSPLDYYYGVNTGWHEDEYDMGLSYLYSLAESQLFQYNKGFGGYLFTPINSHVPGGAAYVNWHDQRYSIYLTFISALRRFNLNELAYQNKGASPRAISVQSSYAFQWRAMQAKATVFYDQSVQALALQLPEKRVGIGLSVYPRPYLTLQLQYFKDINYPQAVVASGLNRQVRGYQGNRDTFALQAIVNF</sequence>
<dbReference type="PATRIC" id="fig|448.7.peg.940"/>
<dbReference type="OrthoDB" id="5635034at2"/>
<accession>A0A0W0TS58</accession>
<dbReference type="EMBL" id="LNYA01000020">
    <property type="protein sequence ID" value="KTC98431.1"/>
    <property type="molecule type" value="Genomic_DNA"/>
</dbReference>
<dbReference type="RefSeq" id="WP_131751165.1">
    <property type="nucleotide sequence ID" value="NZ_CAAAHY010000032.1"/>
</dbReference>
<gene>
    <name evidence="1" type="ORF">Lery_0899</name>
</gene>
<dbReference type="STRING" id="448.Lery_0899"/>
<organism evidence="1 2">
    <name type="scientific">Legionella erythra</name>
    <dbReference type="NCBI Taxonomy" id="448"/>
    <lineage>
        <taxon>Bacteria</taxon>
        <taxon>Pseudomonadati</taxon>
        <taxon>Pseudomonadota</taxon>
        <taxon>Gammaproteobacteria</taxon>
        <taxon>Legionellales</taxon>
        <taxon>Legionellaceae</taxon>
        <taxon>Legionella</taxon>
    </lineage>
</organism>
<dbReference type="AlphaFoldDB" id="A0A0W0TS58"/>